<evidence type="ECO:0000256" key="8">
    <source>
        <dbReference type="ARBA" id="ARBA00023289"/>
    </source>
</evidence>
<dbReference type="InterPro" id="IPR036284">
    <property type="entry name" value="GGL_sf"/>
</dbReference>
<dbReference type="CDD" id="cd00068">
    <property type="entry name" value="GGL"/>
    <property type="match status" value="1"/>
</dbReference>
<feature type="domain" description="G protein gamma" evidence="10">
    <location>
        <begin position="1"/>
        <end position="66"/>
    </location>
</feature>
<keyword evidence="8" id="KW-0636">Prenylation</keyword>
<keyword evidence="6 9" id="KW-0807">Transducer</keyword>
<proteinExistence type="inferred from homology"/>
<dbReference type="EMBL" id="KQ418741">
    <property type="protein sequence ID" value="KOF86060.1"/>
    <property type="molecule type" value="Genomic_DNA"/>
</dbReference>
<keyword evidence="7 9" id="KW-0449">Lipoprotein</keyword>
<dbReference type="PANTHER" id="PTHR13809">
    <property type="entry name" value="GUANINE NUCLEOTIDE-BINDING PROTEIN GAMMA SUBUNIT"/>
    <property type="match status" value="1"/>
</dbReference>
<evidence type="ECO:0000256" key="9">
    <source>
        <dbReference type="RuleBase" id="RU004973"/>
    </source>
</evidence>
<dbReference type="AlphaFoldDB" id="A0A0L8HB96"/>
<evidence type="ECO:0000313" key="11">
    <source>
        <dbReference type="EMBL" id="KOF86060.1"/>
    </source>
</evidence>
<protein>
    <recommendedName>
        <fullName evidence="9">Guanine nucleotide-binding protein subunit gamma</fullName>
    </recommendedName>
</protein>
<keyword evidence="4" id="KW-0488">Methylation</keyword>
<dbReference type="PROSITE" id="PS50058">
    <property type="entry name" value="G_PROTEIN_GAMMA"/>
    <property type="match status" value="1"/>
</dbReference>
<dbReference type="InterPro" id="IPR001770">
    <property type="entry name" value="G-protein_gamma"/>
</dbReference>
<name>A0A0L8HB96_OCTBM</name>
<evidence type="ECO:0000256" key="2">
    <source>
        <dbReference type="ARBA" id="ARBA00007431"/>
    </source>
</evidence>
<dbReference type="FunFam" id="4.10.260.10:FF:000001">
    <property type="entry name" value="Guanine nucleotide-binding protein subunit gamma"/>
    <property type="match status" value="1"/>
</dbReference>
<dbReference type="SMART" id="SM00224">
    <property type="entry name" value="GGL"/>
    <property type="match status" value="1"/>
</dbReference>
<dbReference type="GO" id="GO:0007186">
    <property type="term" value="P:G protein-coupled receptor signaling pathway"/>
    <property type="evidence" value="ECO:0007669"/>
    <property type="project" value="InterPro"/>
</dbReference>
<dbReference type="PRINTS" id="PR00321">
    <property type="entry name" value="GPROTEING"/>
</dbReference>
<dbReference type="STRING" id="37653.A0A0L8HB96"/>
<comment type="similarity">
    <text evidence="2 9">Belongs to the G protein gamma family.</text>
</comment>
<dbReference type="SMART" id="SM01224">
    <property type="entry name" value="G_gamma"/>
    <property type="match status" value="1"/>
</dbReference>
<evidence type="ECO:0000259" key="10">
    <source>
        <dbReference type="PROSITE" id="PS50058"/>
    </source>
</evidence>
<dbReference type="GO" id="GO:0031681">
    <property type="term" value="F:G-protein beta-subunit binding"/>
    <property type="evidence" value="ECO:0007669"/>
    <property type="project" value="InterPro"/>
</dbReference>
<gene>
    <name evidence="11" type="ORF">OCBIM_22019283mg</name>
</gene>
<comment type="subcellular location">
    <subcellularLocation>
        <location evidence="1 9">Cell membrane</location>
        <topology evidence="1 9">Lipid-anchor</topology>
        <orientation evidence="1 9">Cytoplasmic side</orientation>
    </subcellularLocation>
</comment>
<dbReference type="Pfam" id="PF00631">
    <property type="entry name" value="G-gamma"/>
    <property type="match status" value="1"/>
</dbReference>
<evidence type="ECO:0000256" key="7">
    <source>
        <dbReference type="ARBA" id="ARBA00023288"/>
    </source>
</evidence>
<keyword evidence="3 9" id="KW-1003">Cell membrane</keyword>
<organism evidence="11">
    <name type="scientific">Octopus bimaculoides</name>
    <name type="common">California two-spotted octopus</name>
    <dbReference type="NCBI Taxonomy" id="37653"/>
    <lineage>
        <taxon>Eukaryota</taxon>
        <taxon>Metazoa</taxon>
        <taxon>Spiralia</taxon>
        <taxon>Lophotrochozoa</taxon>
        <taxon>Mollusca</taxon>
        <taxon>Cephalopoda</taxon>
        <taxon>Coleoidea</taxon>
        <taxon>Octopodiformes</taxon>
        <taxon>Octopoda</taxon>
        <taxon>Incirrata</taxon>
        <taxon>Octopodidae</taxon>
        <taxon>Octopus</taxon>
    </lineage>
</organism>
<comment type="subunit">
    <text evidence="9">G proteins are composed of 3 units; alpha, beta and gamma.</text>
</comment>
<dbReference type="SUPFAM" id="SSF48670">
    <property type="entry name" value="Transducin (heterotrimeric G protein), gamma chain"/>
    <property type="match status" value="1"/>
</dbReference>
<evidence type="ECO:0000256" key="3">
    <source>
        <dbReference type="ARBA" id="ARBA00022475"/>
    </source>
</evidence>
<evidence type="ECO:0000256" key="4">
    <source>
        <dbReference type="ARBA" id="ARBA00022481"/>
    </source>
</evidence>
<keyword evidence="5 9" id="KW-0472">Membrane</keyword>
<sequence>MSSQVQSLQKQLSQLRQEASISRIPVSQAIEDLLVYMNEHATQDALVIGVNQSENPFRDQKSCIIL</sequence>
<comment type="function">
    <text evidence="9">Guanine nucleotide-binding proteins (G proteins) are involved as a modulator or transducer in various transmembrane signaling systems. The beta and gamma chains are required for the GTPase activity, for replacement of GDP by GTP, and for G protein-effector interaction.</text>
</comment>
<dbReference type="GO" id="GO:0005834">
    <property type="term" value="C:heterotrimeric G-protein complex"/>
    <property type="evidence" value="ECO:0007669"/>
    <property type="project" value="InterPro"/>
</dbReference>
<accession>A0A0L8HB96</accession>
<dbReference type="Gene3D" id="4.10.260.10">
    <property type="entry name" value="Transducin (heterotrimeric G protein), gamma chain"/>
    <property type="match status" value="1"/>
</dbReference>
<evidence type="ECO:0000256" key="5">
    <source>
        <dbReference type="ARBA" id="ARBA00023136"/>
    </source>
</evidence>
<dbReference type="InterPro" id="IPR015898">
    <property type="entry name" value="G-protein_gamma-like_dom"/>
</dbReference>
<evidence type="ECO:0000256" key="6">
    <source>
        <dbReference type="ARBA" id="ARBA00023224"/>
    </source>
</evidence>
<reference evidence="11" key="1">
    <citation type="submission" date="2015-07" db="EMBL/GenBank/DDBJ databases">
        <title>MeaNS - Measles Nucleotide Surveillance Program.</title>
        <authorList>
            <person name="Tran T."/>
            <person name="Druce J."/>
        </authorList>
    </citation>
    <scope>NUCLEOTIDE SEQUENCE</scope>
    <source>
        <strain evidence="11">UCB-OBI-ISO-001</strain>
        <tissue evidence="11">Gonad</tissue>
    </source>
</reference>
<evidence type="ECO:0000256" key="1">
    <source>
        <dbReference type="ARBA" id="ARBA00004342"/>
    </source>
</evidence>